<evidence type="ECO:0000256" key="3">
    <source>
        <dbReference type="ARBA" id="ARBA00015134"/>
    </source>
</evidence>
<dbReference type="PANTHER" id="PTHR28359">
    <property type="entry name" value="ASHWIN"/>
    <property type="match status" value="1"/>
</dbReference>
<feature type="compositionally biased region" description="Low complexity" evidence="5">
    <location>
        <begin position="97"/>
        <end position="112"/>
    </location>
</feature>
<gene>
    <name evidence="6" type="ORF">DAPPUDRAFT_330488</name>
</gene>
<dbReference type="PANTHER" id="PTHR28359:SF1">
    <property type="entry name" value="ASHWIN"/>
    <property type="match status" value="1"/>
</dbReference>
<comment type="subcellular location">
    <subcellularLocation>
        <location evidence="1">Nucleus</location>
    </subcellularLocation>
</comment>
<dbReference type="GO" id="GO:0072669">
    <property type="term" value="C:tRNA-splicing ligase complex"/>
    <property type="evidence" value="ECO:0007669"/>
    <property type="project" value="InterPro"/>
</dbReference>
<accession>E9HJQ3</accession>
<reference evidence="6 7" key="1">
    <citation type="journal article" date="2011" name="Science">
        <title>The ecoresponsive genome of Daphnia pulex.</title>
        <authorList>
            <person name="Colbourne J.K."/>
            <person name="Pfrender M.E."/>
            <person name="Gilbert D."/>
            <person name="Thomas W.K."/>
            <person name="Tucker A."/>
            <person name="Oakley T.H."/>
            <person name="Tokishita S."/>
            <person name="Aerts A."/>
            <person name="Arnold G.J."/>
            <person name="Basu M.K."/>
            <person name="Bauer D.J."/>
            <person name="Caceres C.E."/>
            <person name="Carmel L."/>
            <person name="Casola C."/>
            <person name="Choi J.H."/>
            <person name="Detter J.C."/>
            <person name="Dong Q."/>
            <person name="Dusheyko S."/>
            <person name="Eads B.D."/>
            <person name="Frohlich T."/>
            <person name="Geiler-Samerotte K.A."/>
            <person name="Gerlach D."/>
            <person name="Hatcher P."/>
            <person name="Jogdeo S."/>
            <person name="Krijgsveld J."/>
            <person name="Kriventseva E.V."/>
            <person name="Kultz D."/>
            <person name="Laforsch C."/>
            <person name="Lindquist E."/>
            <person name="Lopez J."/>
            <person name="Manak J.R."/>
            <person name="Muller J."/>
            <person name="Pangilinan J."/>
            <person name="Patwardhan R.P."/>
            <person name="Pitluck S."/>
            <person name="Pritham E.J."/>
            <person name="Rechtsteiner A."/>
            <person name="Rho M."/>
            <person name="Rogozin I.B."/>
            <person name="Sakarya O."/>
            <person name="Salamov A."/>
            <person name="Schaack S."/>
            <person name="Shapiro H."/>
            <person name="Shiga Y."/>
            <person name="Skalitzky C."/>
            <person name="Smith Z."/>
            <person name="Souvorov A."/>
            <person name="Sung W."/>
            <person name="Tang Z."/>
            <person name="Tsuchiya D."/>
            <person name="Tu H."/>
            <person name="Vos H."/>
            <person name="Wang M."/>
            <person name="Wolf Y.I."/>
            <person name="Yamagata H."/>
            <person name="Yamada T."/>
            <person name="Ye Y."/>
            <person name="Shaw J.R."/>
            <person name="Andrews J."/>
            <person name="Crease T.J."/>
            <person name="Tang H."/>
            <person name="Lucas S.M."/>
            <person name="Robertson H.M."/>
            <person name="Bork P."/>
            <person name="Koonin E.V."/>
            <person name="Zdobnov E.M."/>
            <person name="Grigoriev I.V."/>
            <person name="Lynch M."/>
            <person name="Boore J.L."/>
        </authorList>
    </citation>
    <scope>NUCLEOTIDE SEQUENCE [LARGE SCALE GENOMIC DNA]</scope>
</reference>
<organism evidence="6 7">
    <name type="scientific">Daphnia pulex</name>
    <name type="common">Water flea</name>
    <dbReference type="NCBI Taxonomy" id="6669"/>
    <lineage>
        <taxon>Eukaryota</taxon>
        <taxon>Metazoa</taxon>
        <taxon>Ecdysozoa</taxon>
        <taxon>Arthropoda</taxon>
        <taxon>Crustacea</taxon>
        <taxon>Branchiopoda</taxon>
        <taxon>Diplostraca</taxon>
        <taxon>Cladocera</taxon>
        <taxon>Anomopoda</taxon>
        <taxon>Daphniidae</taxon>
        <taxon>Daphnia</taxon>
    </lineage>
</organism>
<dbReference type="KEGG" id="dpx:DAPPUDRAFT_330488"/>
<dbReference type="InParanoid" id="E9HJQ3"/>
<keyword evidence="4" id="KW-0539">Nucleus</keyword>
<sequence length="148" mass="16672">MSASDHENTWKLLHPELLSQEELLCILRERNVKLDEETSQNKAQLVELFKRVAMPQSQRSCFQDKTSKMEVDLDTSDLPSSPVKLNSLSRGYQLKQSLGSTTSSTSHSNITSQLNKVKLKRNASEMSECTSSTDGASPTKKREKITWP</sequence>
<dbReference type="OMA" id="MYKRVAM"/>
<dbReference type="Proteomes" id="UP000000305">
    <property type="component" value="Unassembled WGS sequence"/>
</dbReference>
<name>E9HJQ3_DAPPU</name>
<proteinExistence type="inferred from homology"/>
<feature type="compositionally biased region" description="Polar residues" evidence="5">
    <location>
        <begin position="124"/>
        <end position="136"/>
    </location>
</feature>
<evidence type="ECO:0000313" key="6">
    <source>
        <dbReference type="EMBL" id="EFX68031.1"/>
    </source>
</evidence>
<dbReference type="OrthoDB" id="10071059at2759"/>
<evidence type="ECO:0000256" key="5">
    <source>
        <dbReference type="SAM" id="MobiDB-lite"/>
    </source>
</evidence>
<dbReference type="InterPro" id="IPR024887">
    <property type="entry name" value="Ashwin"/>
</dbReference>
<evidence type="ECO:0000256" key="2">
    <source>
        <dbReference type="ARBA" id="ARBA00007855"/>
    </source>
</evidence>
<protein>
    <recommendedName>
        <fullName evidence="3">Ashwin</fullName>
    </recommendedName>
</protein>
<evidence type="ECO:0000313" key="7">
    <source>
        <dbReference type="Proteomes" id="UP000000305"/>
    </source>
</evidence>
<feature type="region of interest" description="Disordered" evidence="5">
    <location>
        <begin position="96"/>
        <end position="148"/>
    </location>
</feature>
<evidence type="ECO:0000256" key="1">
    <source>
        <dbReference type="ARBA" id="ARBA00004123"/>
    </source>
</evidence>
<evidence type="ECO:0000256" key="4">
    <source>
        <dbReference type="ARBA" id="ARBA00023242"/>
    </source>
</evidence>
<dbReference type="GO" id="GO:0048598">
    <property type="term" value="P:embryonic morphogenesis"/>
    <property type="evidence" value="ECO:0007669"/>
    <property type="project" value="InterPro"/>
</dbReference>
<dbReference type="AlphaFoldDB" id="E9HJQ3"/>
<dbReference type="Pfam" id="PF15323">
    <property type="entry name" value="Ashwin"/>
    <property type="match status" value="1"/>
</dbReference>
<comment type="similarity">
    <text evidence="2">Belongs to the ashwin family.</text>
</comment>
<dbReference type="GO" id="GO:0005634">
    <property type="term" value="C:nucleus"/>
    <property type="evidence" value="ECO:0007669"/>
    <property type="project" value="UniProtKB-SubCell"/>
</dbReference>
<feature type="compositionally biased region" description="Basic residues" evidence="5">
    <location>
        <begin position="139"/>
        <end position="148"/>
    </location>
</feature>
<dbReference type="EMBL" id="GL732664">
    <property type="protein sequence ID" value="EFX68031.1"/>
    <property type="molecule type" value="Genomic_DNA"/>
</dbReference>
<dbReference type="HOGENOM" id="CLU_1760620_0_0_1"/>
<keyword evidence="7" id="KW-1185">Reference proteome</keyword>